<organism evidence="3 4">
    <name type="scientific">Bifidobacterium colobi</name>
    <dbReference type="NCBI Taxonomy" id="2809026"/>
    <lineage>
        <taxon>Bacteria</taxon>
        <taxon>Bacillati</taxon>
        <taxon>Actinomycetota</taxon>
        <taxon>Actinomycetes</taxon>
        <taxon>Bifidobacteriales</taxon>
        <taxon>Bifidobacteriaceae</taxon>
        <taxon>Bifidobacterium</taxon>
    </lineage>
</organism>
<keyword evidence="2" id="KW-1133">Transmembrane helix</keyword>
<reference evidence="3 4" key="1">
    <citation type="journal article" date="2021" name="Environ. Microbiol.">
        <title>Genetic insights into the dark matter of the mammalian gut microbiota through targeted genome reconstruction.</title>
        <authorList>
            <person name="Lugli G.A."/>
            <person name="Alessandri G."/>
            <person name="Milani C."/>
            <person name="Viappiani A."/>
            <person name="Fontana F."/>
            <person name="Tarracchini C."/>
            <person name="Mancabelli L."/>
            <person name="Argentini C."/>
            <person name="Ruiz L."/>
            <person name="Margolles A."/>
            <person name="van Sinderen D."/>
            <person name="Turroni F."/>
            <person name="Ventura M."/>
        </authorList>
    </citation>
    <scope>NUCLEOTIDE SEQUENCE [LARGE SCALE GENOMIC DNA]</scope>
    <source>
        <strain evidence="3 4">LC6</strain>
    </source>
</reference>
<accession>A0ABS5UUW0</accession>
<comment type="caution">
    <text evidence="3">The sequence shown here is derived from an EMBL/GenBank/DDBJ whole genome shotgun (WGS) entry which is preliminary data.</text>
</comment>
<protein>
    <submittedName>
        <fullName evidence="3">Uncharacterized protein</fullName>
    </submittedName>
</protein>
<dbReference type="RefSeq" id="WP_214376055.1">
    <property type="nucleotide sequence ID" value="NZ_JAFEJU010000003.1"/>
</dbReference>
<name>A0ABS5UUW0_9BIFI</name>
<proteinExistence type="predicted"/>
<dbReference type="Proteomes" id="UP000711736">
    <property type="component" value="Unassembled WGS sequence"/>
</dbReference>
<evidence type="ECO:0000313" key="3">
    <source>
        <dbReference type="EMBL" id="MBT1174809.1"/>
    </source>
</evidence>
<keyword evidence="4" id="KW-1185">Reference proteome</keyword>
<evidence type="ECO:0000256" key="1">
    <source>
        <dbReference type="SAM" id="MobiDB-lite"/>
    </source>
</evidence>
<feature type="region of interest" description="Disordered" evidence="1">
    <location>
        <begin position="31"/>
        <end position="99"/>
    </location>
</feature>
<keyword evidence="2" id="KW-0812">Transmembrane</keyword>
<evidence type="ECO:0000256" key="2">
    <source>
        <dbReference type="SAM" id="Phobius"/>
    </source>
</evidence>
<dbReference type="EMBL" id="JAFEJU010000003">
    <property type="protein sequence ID" value="MBT1174809.1"/>
    <property type="molecule type" value="Genomic_DNA"/>
</dbReference>
<feature type="compositionally biased region" description="Low complexity" evidence="1">
    <location>
        <begin position="61"/>
        <end position="81"/>
    </location>
</feature>
<gene>
    <name evidence="3" type="ORF">JS530_04710</name>
</gene>
<keyword evidence="2" id="KW-0472">Membrane</keyword>
<evidence type="ECO:0000313" key="4">
    <source>
        <dbReference type="Proteomes" id="UP000711736"/>
    </source>
</evidence>
<sequence length="139" mass="15370">MSLIIMMQLLLVVVLAVPAVISTVKWAQGRQGRRHEVEGRPSPFRPEVRAQSPEANKAQIPQVSAQPPQASAQLPQVSAQLPQVSAQPPQEGLPTYPGTPPRRQWSDWITVVFIILASMLGGFLVFMGFLMFIFSFDHP</sequence>
<feature type="transmembrane region" description="Helical" evidence="2">
    <location>
        <begin position="108"/>
        <end position="134"/>
    </location>
</feature>